<reference evidence="2 3" key="1">
    <citation type="journal article" date="2019" name="Sci. Rep.">
        <title>Orb-weaving spider Araneus ventricosus genome elucidates the spidroin gene catalogue.</title>
        <authorList>
            <person name="Kono N."/>
            <person name="Nakamura H."/>
            <person name="Ohtoshi R."/>
            <person name="Moran D.A.P."/>
            <person name="Shinohara A."/>
            <person name="Yoshida Y."/>
            <person name="Fujiwara M."/>
            <person name="Mori M."/>
            <person name="Tomita M."/>
            <person name="Arakawa K."/>
        </authorList>
    </citation>
    <scope>NUCLEOTIDE SEQUENCE [LARGE SCALE GENOMIC DNA]</scope>
</reference>
<dbReference type="PROSITE" id="PS50181">
    <property type="entry name" value="FBOX"/>
    <property type="match status" value="1"/>
</dbReference>
<dbReference type="AlphaFoldDB" id="A0A4Y2EU22"/>
<dbReference type="PANTHER" id="PTHR20872:SF1">
    <property type="entry name" value="F-BOX DOMAIN-CONTAINING PROTEIN"/>
    <property type="match status" value="1"/>
</dbReference>
<accession>A0A4Y2EU22</accession>
<gene>
    <name evidence="2" type="ORF">AVEN_127368_1</name>
</gene>
<evidence type="ECO:0000313" key="2">
    <source>
        <dbReference type="EMBL" id="GBM32027.1"/>
    </source>
</evidence>
<protein>
    <recommendedName>
        <fullName evidence="1">F-box domain-containing protein</fullName>
    </recommendedName>
</protein>
<name>A0A4Y2EU22_ARAVE</name>
<dbReference type="InterPro" id="IPR001810">
    <property type="entry name" value="F-box_dom"/>
</dbReference>
<keyword evidence="3" id="KW-1185">Reference proteome</keyword>
<feature type="domain" description="F-box" evidence="1">
    <location>
        <begin position="16"/>
        <end position="62"/>
    </location>
</feature>
<dbReference type="Gene3D" id="1.20.1280.50">
    <property type="match status" value="1"/>
</dbReference>
<proteinExistence type="predicted"/>
<organism evidence="2 3">
    <name type="scientific">Araneus ventricosus</name>
    <name type="common">Orbweaver spider</name>
    <name type="synonym">Epeira ventricosa</name>
    <dbReference type="NCBI Taxonomy" id="182803"/>
    <lineage>
        <taxon>Eukaryota</taxon>
        <taxon>Metazoa</taxon>
        <taxon>Ecdysozoa</taxon>
        <taxon>Arthropoda</taxon>
        <taxon>Chelicerata</taxon>
        <taxon>Arachnida</taxon>
        <taxon>Araneae</taxon>
        <taxon>Araneomorphae</taxon>
        <taxon>Entelegynae</taxon>
        <taxon>Araneoidea</taxon>
        <taxon>Araneidae</taxon>
        <taxon>Araneus</taxon>
    </lineage>
</organism>
<dbReference type="EMBL" id="BGPR01000697">
    <property type="protein sequence ID" value="GBM32027.1"/>
    <property type="molecule type" value="Genomic_DNA"/>
</dbReference>
<sequence>MAQFIPIREKEKCGKYAEWCNLPSLALEKIYSFLSRSDQYNMSLVCKQWTAGFSSPSVWQRFKFLLPEAHLRWDTSPLIKFAERYGHMFKHLEIECSYIKVCELDRSWRLFMKFLEILESKSILISIKFKNFEQASGIDPFLCPDSAPPTKNPTEAIADFLKTQHHLERIEFHQCFFDGGKGFEILKIITERSRDSLKHLVLRGFMSNNMDSTAAPNIRLIASLQRLLTLEVDYNLILENFDIETLKIFQPQLRLKIIIRCERYNDHFLTSKDWINLKEVYPYLEVEIYFRAYSISCQEAKSLIVPEIPVTQLTYDFSCCLVTFLTLSDELETETGIDGLLTHLLNIKAYDSLFVLRLIWSLPIPNLANTFIPFLREFKGLKCFELVINYPANNIEALFIYLLKSRQSLDNLVIEICGIPYNECTILKKLASKYVPLLNQIGLNSRVDLKLES</sequence>
<dbReference type="SUPFAM" id="SSF81383">
    <property type="entry name" value="F-box domain"/>
    <property type="match status" value="1"/>
</dbReference>
<dbReference type="Proteomes" id="UP000499080">
    <property type="component" value="Unassembled WGS sequence"/>
</dbReference>
<evidence type="ECO:0000259" key="1">
    <source>
        <dbReference type="PROSITE" id="PS50181"/>
    </source>
</evidence>
<dbReference type="Pfam" id="PF12937">
    <property type="entry name" value="F-box-like"/>
    <property type="match status" value="1"/>
</dbReference>
<evidence type="ECO:0000313" key="3">
    <source>
        <dbReference type="Proteomes" id="UP000499080"/>
    </source>
</evidence>
<comment type="caution">
    <text evidence="2">The sequence shown here is derived from an EMBL/GenBank/DDBJ whole genome shotgun (WGS) entry which is preliminary data.</text>
</comment>
<dbReference type="OrthoDB" id="6409609at2759"/>
<dbReference type="PANTHER" id="PTHR20872">
    <property type="match status" value="1"/>
</dbReference>
<dbReference type="InterPro" id="IPR036047">
    <property type="entry name" value="F-box-like_dom_sf"/>
</dbReference>